<feature type="signal peptide" evidence="7">
    <location>
        <begin position="1"/>
        <end position="20"/>
    </location>
</feature>
<organism evidence="9 10">
    <name type="scientific">Porites lobata</name>
    <dbReference type="NCBI Taxonomy" id="104759"/>
    <lineage>
        <taxon>Eukaryota</taxon>
        <taxon>Metazoa</taxon>
        <taxon>Cnidaria</taxon>
        <taxon>Anthozoa</taxon>
        <taxon>Hexacorallia</taxon>
        <taxon>Scleractinia</taxon>
        <taxon>Fungiina</taxon>
        <taxon>Poritidae</taxon>
        <taxon>Porites</taxon>
    </lineage>
</organism>
<dbReference type="PROSITE" id="PS51551">
    <property type="entry name" value="EPHRIN_RBD_2"/>
    <property type="match status" value="1"/>
</dbReference>
<comment type="subcellular location">
    <subcellularLocation>
        <location evidence="1">Membrane</location>
    </subcellularLocation>
</comment>
<accession>A0ABN8R084</accession>
<feature type="chain" id="PRO_5046805896" description="Ephrin RBD domain-containing protein" evidence="7">
    <location>
        <begin position="21"/>
        <end position="196"/>
    </location>
</feature>
<dbReference type="EMBL" id="CALNXK010000170">
    <property type="protein sequence ID" value="CAH3172167.1"/>
    <property type="molecule type" value="Genomic_DNA"/>
</dbReference>
<keyword evidence="5" id="KW-0325">Glycoprotein</keyword>
<evidence type="ECO:0000256" key="6">
    <source>
        <dbReference type="PROSITE-ProRule" id="PRU00884"/>
    </source>
</evidence>
<dbReference type="PANTHER" id="PTHR11304:SF29">
    <property type="entry name" value="EPHRIN"/>
    <property type="match status" value="1"/>
</dbReference>
<name>A0ABN8R084_9CNID</name>
<proteinExistence type="inferred from homology"/>
<comment type="similarity">
    <text evidence="6">Belongs to the ephrin family.</text>
</comment>
<dbReference type="Proteomes" id="UP001159405">
    <property type="component" value="Unassembled WGS sequence"/>
</dbReference>
<evidence type="ECO:0000256" key="4">
    <source>
        <dbReference type="ARBA" id="ARBA00023157"/>
    </source>
</evidence>
<protein>
    <recommendedName>
        <fullName evidence="8">Ephrin RBD domain-containing protein</fullName>
    </recommendedName>
</protein>
<keyword evidence="2 7" id="KW-0732">Signal</keyword>
<gene>
    <name evidence="9" type="ORF">PLOB_00012744</name>
</gene>
<dbReference type="InterPro" id="IPR001799">
    <property type="entry name" value="Ephrin_RBD"/>
</dbReference>
<evidence type="ECO:0000256" key="5">
    <source>
        <dbReference type="ARBA" id="ARBA00023180"/>
    </source>
</evidence>
<dbReference type="PANTHER" id="PTHR11304">
    <property type="entry name" value="EPHRIN"/>
    <property type="match status" value="1"/>
</dbReference>
<reference evidence="9 10" key="1">
    <citation type="submission" date="2022-05" db="EMBL/GenBank/DDBJ databases">
        <authorList>
            <consortium name="Genoscope - CEA"/>
            <person name="William W."/>
        </authorList>
    </citation>
    <scope>NUCLEOTIDE SEQUENCE [LARGE SCALE GENOMIC DNA]</scope>
</reference>
<evidence type="ECO:0000313" key="9">
    <source>
        <dbReference type="EMBL" id="CAH3172167.1"/>
    </source>
</evidence>
<evidence type="ECO:0000256" key="7">
    <source>
        <dbReference type="SAM" id="SignalP"/>
    </source>
</evidence>
<sequence>MRKVLLSVFGLLINMVCVSSSSMYDSIFWDPQNPLFRNKSQSCSTGYMTLKVRLQSKVFFICPNTATVLQKTSSAPQSATMYENLWIAYDRSVFDQCNTSLSNTSKLLFGCNDPTALKYFPVVFAEFTADPNSLKFKDGKKYYFIGTSDGTQTHFNDPTGGHCNDTKNGIFMKIEVYVCKKSNLTHTGNVQLLQYN</sequence>
<keyword evidence="10" id="KW-1185">Reference proteome</keyword>
<keyword evidence="4" id="KW-1015">Disulfide bond</keyword>
<evidence type="ECO:0000256" key="2">
    <source>
        <dbReference type="ARBA" id="ARBA00022729"/>
    </source>
</evidence>
<dbReference type="SUPFAM" id="SSF49503">
    <property type="entry name" value="Cupredoxins"/>
    <property type="match status" value="1"/>
</dbReference>
<dbReference type="Gene3D" id="2.60.40.420">
    <property type="entry name" value="Cupredoxins - blue copper proteins"/>
    <property type="match status" value="1"/>
</dbReference>
<dbReference type="InterPro" id="IPR031328">
    <property type="entry name" value="Ephrin"/>
</dbReference>
<comment type="caution">
    <text evidence="6">Lacks conserved residue(s) required for the propagation of feature annotation.</text>
</comment>
<evidence type="ECO:0000313" key="10">
    <source>
        <dbReference type="Proteomes" id="UP001159405"/>
    </source>
</evidence>
<evidence type="ECO:0000259" key="8">
    <source>
        <dbReference type="PROSITE" id="PS51551"/>
    </source>
</evidence>
<feature type="domain" description="Ephrin RBD" evidence="8">
    <location>
        <begin position="22"/>
        <end position="174"/>
    </location>
</feature>
<keyword evidence="3" id="KW-0472">Membrane</keyword>
<dbReference type="Pfam" id="PF00812">
    <property type="entry name" value="Ephrin"/>
    <property type="match status" value="1"/>
</dbReference>
<evidence type="ECO:0000256" key="3">
    <source>
        <dbReference type="ARBA" id="ARBA00023136"/>
    </source>
</evidence>
<dbReference type="InterPro" id="IPR008972">
    <property type="entry name" value="Cupredoxin"/>
</dbReference>
<evidence type="ECO:0000256" key="1">
    <source>
        <dbReference type="ARBA" id="ARBA00004370"/>
    </source>
</evidence>
<comment type="caution">
    <text evidence="9">The sequence shown here is derived from an EMBL/GenBank/DDBJ whole genome shotgun (WGS) entry which is preliminary data.</text>
</comment>